<protein>
    <submittedName>
        <fullName evidence="2">Uncharacterized protein</fullName>
    </submittedName>
</protein>
<evidence type="ECO:0000313" key="2">
    <source>
        <dbReference type="EMBL" id="KAJ3651828.1"/>
    </source>
</evidence>
<keyword evidence="3" id="KW-1185">Reference proteome</keyword>
<dbReference type="EMBL" id="JALNTZ010000005">
    <property type="protein sequence ID" value="KAJ3651828.1"/>
    <property type="molecule type" value="Genomic_DNA"/>
</dbReference>
<organism evidence="2 3">
    <name type="scientific">Zophobas morio</name>
    <dbReference type="NCBI Taxonomy" id="2755281"/>
    <lineage>
        <taxon>Eukaryota</taxon>
        <taxon>Metazoa</taxon>
        <taxon>Ecdysozoa</taxon>
        <taxon>Arthropoda</taxon>
        <taxon>Hexapoda</taxon>
        <taxon>Insecta</taxon>
        <taxon>Pterygota</taxon>
        <taxon>Neoptera</taxon>
        <taxon>Endopterygota</taxon>
        <taxon>Coleoptera</taxon>
        <taxon>Polyphaga</taxon>
        <taxon>Cucujiformia</taxon>
        <taxon>Tenebrionidae</taxon>
        <taxon>Zophobas</taxon>
    </lineage>
</organism>
<comment type="caution">
    <text evidence="2">The sequence shown here is derived from an EMBL/GenBank/DDBJ whole genome shotgun (WGS) entry which is preliminary data.</text>
</comment>
<feature type="compositionally biased region" description="Basic and acidic residues" evidence="1">
    <location>
        <begin position="1"/>
        <end position="11"/>
    </location>
</feature>
<gene>
    <name evidence="2" type="ORF">Zmor_017836</name>
</gene>
<proteinExistence type="predicted"/>
<sequence length="192" mass="22457">MKDKKTRLVEKKRTRRSVTRSEASSGLETRGETGVQNIPLQRCEDSDTAYRQKEHKNLVVRTVRNQEHPMAQRWLLGFPMELDQHWKNKTQQQKAQNNSQLKIQPVARSARKEVDRSFQAVKAKWVILHETKPPALRTSVSLGWLVANLLFFVSPTVSCAREIHLKFKNSNWILTVVPQRFRSEATRSDWKR</sequence>
<reference evidence="2" key="1">
    <citation type="journal article" date="2023" name="G3 (Bethesda)">
        <title>Whole genome assemblies of Zophobas morio and Tenebrio molitor.</title>
        <authorList>
            <person name="Kaur S."/>
            <person name="Stinson S.A."/>
            <person name="diCenzo G.C."/>
        </authorList>
    </citation>
    <scope>NUCLEOTIDE SEQUENCE</scope>
    <source>
        <strain evidence="2">QUZm001</strain>
    </source>
</reference>
<evidence type="ECO:0000256" key="1">
    <source>
        <dbReference type="SAM" id="MobiDB-lite"/>
    </source>
</evidence>
<feature type="region of interest" description="Disordered" evidence="1">
    <location>
        <begin position="1"/>
        <end position="36"/>
    </location>
</feature>
<evidence type="ECO:0000313" key="3">
    <source>
        <dbReference type="Proteomes" id="UP001168821"/>
    </source>
</evidence>
<name>A0AA38IAA4_9CUCU</name>
<accession>A0AA38IAA4</accession>
<dbReference type="Proteomes" id="UP001168821">
    <property type="component" value="Unassembled WGS sequence"/>
</dbReference>
<dbReference type="AlphaFoldDB" id="A0AA38IAA4"/>